<sequence>MYSFKTIKITFEFTRFNKIYHGKYILNRSKRFFGGKVKMSKPSYQGKSNTYVYLDNTLPTYFGLNSGYLDIQTMRYRIFGVVWKIVDDTRYILGYWFTDNENDIHHAIQKAGFSDPIKSQKGEIDQLYQAIRAEQDKENWSKRRRLHFLLNMRKPWNELTEGWYVLKSGNDFPMALTCIQKKGYSIWIEHIKVCETVEDIKKFLNLVNLEHDINLIPEIIESHICKQFFT</sequence>
<reference evidence="1 2" key="1">
    <citation type="submission" date="2023-07" db="EMBL/GenBank/DDBJ databases">
        <title>Genomic Encyclopedia of Type Strains, Phase IV (KMG-IV): sequencing the most valuable type-strain genomes for metagenomic binning, comparative biology and taxonomic classification.</title>
        <authorList>
            <person name="Goeker M."/>
        </authorList>
    </citation>
    <scope>NUCLEOTIDE SEQUENCE [LARGE SCALE GENOMIC DNA]</scope>
    <source>
        <strain evidence="1 2">DSM 27594</strain>
    </source>
</reference>
<name>A0ABT9Y378_9BACI</name>
<protein>
    <submittedName>
        <fullName evidence="1">Uncharacterized protein</fullName>
    </submittedName>
</protein>
<proteinExistence type="predicted"/>
<gene>
    <name evidence="1" type="ORF">J2S10_005518</name>
</gene>
<dbReference type="Proteomes" id="UP001224122">
    <property type="component" value="Unassembled WGS sequence"/>
</dbReference>
<comment type="caution">
    <text evidence="1">The sequence shown here is derived from an EMBL/GenBank/DDBJ whole genome shotgun (WGS) entry which is preliminary data.</text>
</comment>
<keyword evidence="2" id="KW-1185">Reference proteome</keyword>
<evidence type="ECO:0000313" key="1">
    <source>
        <dbReference type="EMBL" id="MDQ0202281.1"/>
    </source>
</evidence>
<accession>A0ABT9Y378</accession>
<evidence type="ECO:0000313" key="2">
    <source>
        <dbReference type="Proteomes" id="UP001224122"/>
    </source>
</evidence>
<organism evidence="1 2">
    <name type="scientific">Neobacillus ginsengisoli</name>
    <dbReference type="NCBI Taxonomy" id="904295"/>
    <lineage>
        <taxon>Bacteria</taxon>
        <taxon>Bacillati</taxon>
        <taxon>Bacillota</taxon>
        <taxon>Bacilli</taxon>
        <taxon>Bacillales</taxon>
        <taxon>Bacillaceae</taxon>
        <taxon>Neobacillus</taxon>
    </lineage>
</organism>
<dbReference type="EMBL" id="JAUSTW010000022">
    <property type="protein sequence ID" value="MDQ0202281.1"/>
    <property type="molecule type" value="Genomic_DNA"/>
</dbReference>